<dbReference type="GO" id="GO:0008203">
    <property type="term" value="P:cholesterol metabolic process"/>
    <property type="evidence" value="ECO:0007669"/>
    <property type="project" value="InterPro"/>
</dbReference>
<accession>A7RZ12</accession>
<protein>
    <recommendedName>
        <fullName evidence="14">cholesterol 7-desaturase</fullName>
        <ecNumber evidence="14">1.14.19.21</ecNumber>
    </recommendedName>
</protein>
<feature type="non-terminal residue" evidence="18">
    <location>
        <position position="324"/>
    </location>
</feature>
<dbReference type="PhylomeDB" id="A7RZ12"/>
<keyword evidence="8" id="KW-0560">Oxidoreductase</keyword>
<keyword evidence="11" id="KW-0472">Membrane</keyword>
<dbReference type="InterPro" id="IPR045605">
    <property type="entry name" value="KshA-like_C"/>
</dbReference>
<comment type="catalytic activity">
    <reaction evidence="16">
        <text>cholesterol + NADPH + O2 + H(+) = 7-dehydrocholesterol + NADP(+) + 2 H2O</text>
        <dbReference type="Rhea" id="RHEA:45024"/>
        <dbReference type="ChEBI" id="CHEBI:15377"/>
        <dbReference type="ChEBI" id="CHEBI:15378"/>
        <dbReference type="ChEBI" id="CHEBI:15379"/>
        <dbReference type="ChEBI" id="CHEBI:16113"/>
        <dbReference type="ChEBI" id="CHEBI:17759"/>
        <dbReference type="ChEBI" id="CHEBI:57783"/>
        <dbReference type="ChEBI" id="CHEBI:58349"/>
        <dbReference type="EC" id="1.14.19.21"/>
    </reaction>
    <physiologicalReaction direction="left-to-right" evidence="16">
        <dbReference type="Rhea" id="RHEA:45025"/>
    </physiologicalReaction>
</comment>
<organism evidence="18 19">
    <name type="scientific">Nematostella vectensis</name>
    <name type="common">Starlet sea anemone</name>
    <dbReference type="NCBI Taxonomy" id="45351"/>
    <lineage>
        <taxon>Eukaryota</taxon>
        <taxon>Metazoa</taxon>
        <taxon>Cnidaria</taxon>
        <taxon>Anthozoa</taxon>
        <taxon>Hexacorallia</taxon>
        <taxon>Actiniaria</taxon>
        <taxon>Edwardsiidae</taxon>
        <taxon>Nematostella</taxon>
    </lineage>
</organism>
<evidence type="ECO:0000256" key="2">
    <source>
        <dbReference type="ARBA" id="ARBA00004370"/>
    </source>
</evidence>
<dbReference type="Pfam" id="PF00355">
    <property type="entry name" value="Rieske"/>
    <property type="match status" value="1"/>
</dbReference>
<dbReference type="eggNOG" id="ENOG502QS20">
    <property type="taxonomic scope" value="Eukaryota"/>
</dbReference>
<dbReference type="GO" id="GO:0051537">
    <property type="term" value="F:2 iron, 2 sulfur cluster binding"/>
    <property type="evidence" value="ECO:0007669"/>
    <property type="project" value="UniProtKB-KW"/>
</dbReference>
<keyword evidence="5" id="KW-0001">2Fe-2S</keyword>
<evidence type="ECO:0000256" key="1">
    <source>
        <dbReference type="ARBA" id="ARBA00001962"/>
    </source>
</evidence>
<evidence type="ECO:0000313" key="18">
    <source>
        <dbReference type="EMBL" id="EDO43280.1"/>
    </source>
</evidence>
<dbReference type="InterPro" id="IPR050584">
    <property type="entry name" value="Cholesterol_7-desaturase"/>
</dbReference>
<comment type="subcellular location">
    <subcellularLocation>
        <location evidence="2">Membrane</location>
    </subcellularLocation>
</comment>
<evidence type="ECO:0000256" key="15">
    <source>
        <dbReference type="ARBA" id="ARBA00047853"/>
    </source>
</evidence>
<keyword evidence="19" id="KW-1185">Reference proteome</keyword>
<feature type="domain" description="Rieske" evidence="17">
    <location>
        <begin position="1"/>
        <end position="101"/>
    </location>
</feature>
<dbReference type="AlphaFoldDB" id="A7RZ12"/>
<evidence type="ECO:0000256" key="6">
    <source>
        <dbReference type="ARBA" id="ARBA00022723"/>
    </source>
</evidence>
<dbReference type="OrthoDB" id="426882at2759"/>
<dbReference type="GO" id="GO:0046872">
    <property type="term" value="F:metal ion binding"/>
    <property type="evidence" value="ECO:0007669"/>
    <property type="project" value="UniProtKB-KW"/>
</dbReference>
<evidence type="ECO:0000256" key="9">
    <source>
        <dbReference type="ARBA" id="ARBA00023004"/>
    </source>
</evidence>
<dbReference type="STRING" id="45351.A7RZ12"/>
<reference evidence="18 19" key="1">
    <citation type="journal article" date="2007" name="Science">
        <title>Sea anemone genome reveals ancestral eumetazoan gene repertoire and genomic organization.</title>
        <authorList>
            <person name="Putnam N.H."/>
            <person name="Srivastava M."/>
            <person name="Hellsten U."/>
            <person name="Dirks B."/>
            <person name="Chapman J."/>
            <person name="Salamov A."/>
            <person name="Terry A."/>
            <person name="Shapiro H."/>
            <person name="Lindquist E."/>
            <person name="Kapitonov V.V."/>
            <person name="Jurka J."/>
            <person name="Genikhovich G."/>
            <person name="Grigoriev I.V."/>
            <person name="Lucas S.M."/>
            <person name="Steele R.E."/>
            <person name="Finnerty J.R."/>
            <person name="Technau U."/>
            <person name="Martindale M.Q."/>
            <person name="Rokhsar D.S."/>
        </authorList>
    </citation>
    <scope>NUCLEOTIDE SEQUENCE [LARGE SCALE GENOMIC DNA]</scope>
    <source>
        <strain evidence="19">CH2 X CH6</strain>
    </source>
</reference>
<dbReference type="HOGENOM" id="CLU_037178_0_0_1"/>
<evidence type="ECO:0000256" key="5">
    <source>
        <dbReference type="ARBA" id="ARBA00022714"/>
    </source>
</evidence>
<dbReference type="GO" id="GO:0005737">
    <property type="term" value="C:cytoplasm"/>
    <property type="evidence" value="ECO:0000318"/>
    <property type="project" value="GO_Central"/>
</dbReference>
<dbReference type="Gene3D" id="2.102.10.10">
    <property type="entry name" value="Rieske [2Fe-2S] iron-sulphur domain"/>
    <property type="match status" value="1"/>
</dbReference>
<keyword evidence="6" id="KW-0479">Metal-binding</keyword>
<comment type="cofactor">
    <cofactor evidence="1">
        <name>Fe cation</name>
        <dbReference type="ChEBI" id="CHEBI:24875"/>
    </cofactor>
</comment>
<proteinExistence type="inferred from homology"/>
<dbReference type="GO" id="GO:0016491">
    <property type="term" value="F:oxidoreductase activity"/>
    <property type="evidence" value="ECO:0000318"/>
    <property type="project" value="GO_Central"/>
</dbReference>
<sequence>MGSQDLKVGNVKHVSCLGENLAVFRGEDGVVCIVDAYCPHLGANLGVGGQVVGNCLQCPFHGWKFRGDDGKCSEIPYSKNIPEYAKVKSWPCLERNGSILMWYHAEEVEPSWLPEEIEDVTSGKWTYRGFTEHFVNCHIEEIPENAADMNHFNFLHSSPILAGQDLRYSFTSKWIDYFHHDWEATWSPLDGDQKHVSELRLVHYACAFGFRIPFLDFRVIARQVGPGLVNLYFKSSFGDGVMIQTLTPQEPLLQKMTHRIFGENMLFTCIAKSFLLAESIQVERDIMVWNHKKYLSKPLLVKEDHLILKHRRWYSQFYSKNSPK</sequence>
<dbReference type="InParanoid" id="A7RZ12"/>
<evidence type="ECO:0000256" key="16">
    <source>
        <dbReference type="ARBA" id="ARBA00049548"/>
    </source>
</evidence>
<dbReference type="EMBL" id="DS469555">
    <property type="protein sequence ID" value="EDO43280.1"/>
    <property type="molecule type" value="Genomic_DNA"/>
</dbReference>
<evidence type="ECO:0000256" key="3">
    <source>
        <dbReference type="ARBA" id="ARBA00004972"/>
    </source>
</evidence>
<keyword evidence="10" id="KW-0411">Iron-sulfur</keyword>
<dbReference type="SUPFAM" id="SSF50022">
    <property type="entry name" value="ISP domain"/>
    <property type="match status" value="1"/>
</dbReference>
<gene>
    <name evidence="18" type="ORF">NEMVEDRAFT_v1g183599</name>
</gene>
<evidence type="ECO:0000256" key="10">
    <source>
        <dbReference type="ARBA" id="ARBA00023014"/>
    </source>
</evidence>
<dbReference type="InterPro" id="IPR017941">
    <property type="entry name" value="Rieske_2Fe-2S"/>
</dbReference>
<dbReference type="EC" id="1.14.19.21" evidence="14"/>
<dbReference type="KEGG" id="nve:5515211"/>
<dbReference type="PROSITE" id="PS51296">
    <property type="entry name" value="RIESKE"/>
    <property type="match status" value="1"/>
</dbReference>
<keyword evidence="9" id="KW-0408">Iron</keyword>
<evidence type="ECO:0000259" key="17">
    <source>
        <dbReference type="PROSITE" id="PS51296"/>
    </source>
</evidence>
<evidence type="ECO:0000256" key="12">
    <source>
        <dbReference type="ARBA" id="ARBA00025712"/>
    </source>
</evidence>
<evidence type="ECO:0000256" key="4">
    <source>
        <dbReference type="ARBA" id="ARBA00022692"/>
    </source>
</evidence>
<dbReference type="SUPFAM" id="SSF55961">
    <property type="entry name" value="Bet v1-like"/>
    <property type="match status" value="1"/>
</dbReference>
<evidence type="ECO:0000256" key="8">
    <source>
        <dbReference type="ARBA" id="ARBA00023002"/>
    </source>
</evidence>
<comment type="pathway">
    <text evidence="12">Steroid hormone biosynthesis; dafachronic acid biosynthesis.</text>
</comment>
<dbReference type="Pfam" id="PF19298">
    <property type="entry name" value="KshA_C"/>
    <property type="match status" value="1"/>
</dbReference>
<dbReference type="Gene3D" id="3.90.380.10">
    <property type="entry name" value="Naphthalene 1,2-dioxygenase Alpha Subunit, Chain A, domain 1"/>
    <property type="match status" value="1"/>
</dbReference>
<evidence type="ECO:0000256" key="11">
    <source>
        <dbReference type="ARBA" id="ARBA00023136"/>
    </source>
</evidence>
<dbReference type="OMA" id="AVYQMRR"/>
<evidence type="ECO:0000256" key="7">
    <source>
        <dbReference type="ARBA" id="ARBA00022989"/>
    </source>
</evidence>
<dbReference type="GO" id="GO:0016020">
    <property type="term" value="C:membrane"/>
    <property type="evidence" value="ECO:0007669"/>
    <property type="project" value="UniProtKB-SubCell"/>
</dbReference>
<comment type="catalytic activity">
    <reaction evidence="15">
        <text>cholesterol + NADH + O2 + H(+) = 7-dehydrocholesterol + NAD(+) + 2 H2O</text>
        <dbReference type="Rhea" id="RHEA:51644"/>
        <dbReference type="ChEBI" id="CHEBI:15377"/>
        <dbReference type="ChEBI" id="CHEBI:15378"/>
        <dbReference type="ChEBI" id="CHEBI:15379"/>
        <dbReference type="ChEBI" id="CHEBI:16113"/>
        <dbReference type="ChEBI" id="CHEBI:17759"/>
        <dbReference type="ChEBI" id="CHEBI:57540"/>
        <dbReference type="ChEBI" id="CHEBI:57945"/>
        <dbReference type="EC" id="1.14.19.21"/>
    </reaction>
    <physiologicalReaction direction="left-to-right" evidence="15">
        <dbReference type="Rhea" id="RHEA:51645"/>
    </physiologicalReaction>
</comment>
<name>A7RZ12_NEMVE</name>
<dbReference type="PANTHER" id="PTHR21266:SF32">
    <property type="entry name" value="CHOLESTEROL 7-DESATURASE NVD"/>
    <property type="match status" value="1"/>
</dbReference>
<dbReference type="PANTHER" id="PTHR21266">
    <property type="entry name" value="IRON-SULFUR DOMAIN CONTAINING PROTEIN"/>
    <property type="match status" value="1"/>
</dbReference>
<dbReference type="UniPathway" id="UPA01020"/>
<dbReference type="Proteomes" id="UP000001593">
    <property type="component" value="Unassembled WGS sequence"/>
</dbReference>
<keyword evidence="4" id="KW-0812">Transmembrane</keyword>
<dbReference type="GO" id="GO:0170056">
    <property type="term" value="F:cholesterol 7-desaturase [NAD(P)H] activity"/>
    <property type="evidence" value="ECO:0007669"/>
    <property type="project" value="UniProtKB-EC"/>
</dbReference>
<evidence type="ECO:0000313" key="19">
    <source>
        <dbReference type="Proteomes" id="UP000001593"/>
    </source>
</evidence>
<dbReference type="InterPro" id="IPR036922">
    <property type="entry name" value="Rieske_2Fe-2S_sf"/>
</dbReference>
<evidence type="ECO:0000256" key="14">
    <source>
        <dbReference type="ARBA" id="ARBA00026095"/>
    </source>
</evidence>
<evidence type="ECO:0000256" key="13">
    <source>
        <dbReference type="ARBA" id="ARBA00025729"/>
    </source>
</evidence>
<keyword evidence="7" id="KW-1133">Transmembrane helix</keyword>
<comment type="similarity">
    <text evidence="13">Belongs to the cholesterol 7-desaturase family.</text>
</comment>
<comment type="pathway">
    <text evidence="3">Hormone biosynthesis.</text>
</comment>